<dbReference type="GO" id="GO:0008784">
    <property type="term" value="F:alanine racemase activity"/>
    <property type="evidence" value="ECO:0007669"/>
    <property type="project" value="UniProtKB-EC"/>
</dbReference>
<dbReference type="Gene3D" id="2.40.37.20">
    <property type="entry name" value="D-serine dehydratase-like domain"/>
    <property type="match status" value="1"/>
</dbReference>
<keyword evidence="2" id="KW-0456">Lyase</keyword>
<protein>
    <submittedName>
        <fullName evidence="4">Alanine racemase</fullName>
        <ecNumber evidence="4">5.1.1.1</ecNumber>
    </submittedName>
</protein>
<dbReference type="SMART" id="SM01119">
    <property type="entry name" value="D-ser_dehydrat"/>
    <property type="match status" value="1"/>
</dbReference>
<dbReference type="Gene3D" id="3.20.20.10">
    <property type="entry name" value="Alanine racemase"/>
    <property type="match status" value="1"/>
</dbReference>
<dbReference type="RefSeq" id="WP_280307334.1">
    <property type="nucleotide sequence ID" value="NZ_JAPDIQ010000003.1"/>
</dbReference>
<keyword evidence="5" id="KW-1185">Reference proteome</keyword>
<evidence type="ECO:0000256" key="2">
    <source>
        <dbReference type="ARBA" id="ARBA00023239"/>
    </source>
</evidence>
<dbReference type="InterPro" id="IPR029066">
    <property type="entry name" value="PLP-binding_barrel"/>
</dbReference>
<reference evidence="4 5" key="1">
    <citation type="submission" date="2022-10" db="EMBL/GenBank/DDBJ databases">
        <title>A novel Pseudomonas species, isolated from Passiflora incarnata leaves.</title>
        <authorList>
            <person name="Cueva-Yesquen L.G."/>
            <person name="Fantinatti-Garboggini F."/>
        </authorList>
    </citation>
    <scope>NUCLEOTIDE SEQUENCE [LARGE SCALE GENOMIC DNA]</scope>
    <source>
        <strain evidence="4 5">CBMAI 2609</strain>
    </source>
</reference>
<dbReference type="Pfam" id="PF01168">
    <property type="entry name" value="Ala_racemase_N"/>
    <property type="match status" value="1"/>
</dbReference>
<evidence type="ECO:0000313" key="5">
    <source>
        <dbReference type="Proteomes" id="UP001157461"/>
    </source>
</evidence>
<evidence type="ECO:0000313" key="4">
    <source>
        <dbReference type="EMBL" id="MDH4762914.1"/>
    </source>
</evidence>
<dbReference type="InterPro" id="IPR026956">
    <property type="entry name" value="D-ser_dehydrat-like_dom"/>
</dbReference>
<name>A0ABT6IFY4_9PSED</name>
<evidence type="ECO:0000256" key="1">
    <source>
        <dbReference type="ARBA" id="ARBA00005323"/>
    </source>
</evidence>
<proteinExistence type="inferred from homology"/>
<gene>
    <name evidence="4" type="ORF">OMP44_08390</name>
</gene>
<evidence type="ECO:0000259" key="3">
    <source>
        <dbReference type="SMART" id="SM01119"/>
    </source>
</evidence>
<dbReference type="EC" id="5.1.1.1" evidence="4"/>
<dbReference type="InterPro" id="IPR042208">
    <property type="entry name" value="D-ser_dehydrat-like_sf"/>
</dbReference>
<accession>A0ABT6IFY4</accession>
<keyword evidence="4" id="KW-0413">Isomerase</keyword>
<dbReference type="InterPro" id="IPR001608">
    <property type="entry name" value="Ala_racemase_N"/>
</dbReference>
<dbReference type="SUPFAM" id="SSF51419">
    <property type="entry name" value="PLP-binding barrel"/>
    <property type="match status" value="1"/>
</dbReference>
<dbReference type="PANTHER" id="PTHR28004:SF2">
    <property type="entry name" value="D-SERINE DEHYDRATASE"/>
    <property type="match status" value="1"/>
</dbReference>
<feature type="domain" description="D-serine dehydratase-like" evidence="3">
    <location>
        <begin position="256"/>
        <end position="364"/>
    </location>
</feature>
<dbReference type="Proteomes" id="UP001157461">
    <property type="component" value="Unassembled WGS sequence"/>
</dbReference>
<dbReference type="EMBL" id="JAPDIQ010000003">
    <property type="protein sequence ID" value="MDH4762914.1"/>
    <property type="molecule type" value="Genomic_DNA"/>
</dbReference>
<dbReference type="Pfam" id="PF14031">
    <property type="entry name" value="D-ser_dehydrat"/>
    <property type="match status" value="1"/>
</dbReference>
<organism evidence="4 5">
    <name type="scientific">Pseudomonas flavocrustae</name>
    <dbReference type="NCBI Taxonomy" id="2991719"/>
    <lineage>
        <taxon>Bacteria</taxon>
        <taxon>Pseudomonadati</taxon>
        <taxon>Pseudomonadota</taxon>
        <taxon>Gammaproteobacteria</taxon>
        <taxon>Pseudomonadales</taxon>
        <taxon>Pseudomonadaceae</taxon>
        <taxon>Pseudomonas</taxon>
    </lineage>
</organism>
<sequence length="378" mass="40539">MTPSLLTLDTPAALIDETRMTRNIQLMQARMDALGVRLRPHVKTSKSEAVMRRQLDAGAEGVTVSTLQEAEACFALGITDVLYAVAIAPARLEQVRALRRRGCRLGILTDSLAGARAIVEAGQRHAEAFDVWLEIDCDGHRAGLQPDDPKLLQIAEVLRAGGMTLVGVLTHAGSSYELHEAAALQALAEQERALCVAAAEQLRAQGFACPQVSIGSTPTALSARDLTGVTEVRAGVYVFQDLVMLNVGICRADDLALSVLTTVIGHQPEKGWVLVDAGWMALSRDRGTQRQHRDFGYGQVCDLDGTWLEGALLSGANQEHGMISFAGGAPADLEQRFPVGSRLRVLPNHACATGGQFDHYHAVDATGALTAWSRLHGR</sequence>
<dbReference type="InterPro" id="IPR051466">
    <property type="entry name" value="D-amino_acid_metab_enzyme"/>
</dbReference>
<dbReference type="PANTHER" id="PTHR28004">
    <property type="entry name" value="ZGC:162816-RELATED"/>
    <property type="match status" value="1"/>
</dbReference>
<comment type="similarity">
    <text evidence="1">Belongs to the DSD1 family.</text>
</comment>
<comment type="caution">
    <text evidence="4">The sequence shown here is derived from an EMBL/GenBank/DDBJ whole genome shotgun (WGS) entry which is preliminary data.</text>
</comment>